<name>A0A256G1X2_9HYPH</name>
<dbReference type="Proteomes" id="UP000215590">
    <property type="component" value="Unassembled WGS sequence"/>
</dbReference>
<accession>A0A256G1X2</accession>
<comment type="caution">
    <text evidence="1">The sequence shown here is derived from an EMBL/GenBank/DDBJ whole genome shotgun (WGS) entry which is preliminary data.</text>
</comment>
<sequence>MSHVIKSEIEHIKAKIDEVKAKIHARSGLSDHEREEQDAELRIQLNDMVTQINAILPH</sequence>
<gene>
    <name evidence="1" type="ORF">CEV31_0679</name>
</gene>
<proteinExistence type="predicted"/>
<evidence type="ECO:0008006" key="3">
    <source>
        <dbReference type="Google" id="ProtNLM"/>
    </source>
</evidence>
<dbReference type="RefSeq" id="WP_169717304.1">
    <property type="nucleotide sequence ID" value="NZ_JBHEEK010000005.1"/>
</dbReference>
<keyword evidence="2" id="KW-1185">Reference proteome</keyword>
<dbReference type="AlphaFoldDB" id="A0A256G1X2"/>
<dbReference type="EMBL" id="NNRJ01000012">
    <property type="protein sequence ID" value="OYR21059.1"/>
    <property type="molecule type" value="Genomic_DNA"/>
</dbReference>
<organism evidence="1 2">
    <name type="scientific">Brucella thiophenivorans</name>
    <dbReference type="NCBI Taxonomy" id="571255"/>
    <lineage>
        <taxon>Bacteria</taxon>
        <taxon>Pseudomonadati</taxon>
        <taxon>Pseudomonadota</taxon>
        <taxon>Alphaproteobacteria</taxon>
        <taxon>Hyphomicrobiales</taxon>
        <taxon>Brucellaceae</taxon>
        <taxon>Brucella/Ochrobactrum group</taxon>
        <taxon>Brucella</taxon>
    </lineage>
</organism>
<reference evidence="1 2" key="1">
    <citation type="submission" date="2017-07" db="EMBL/GenBank/DDBJ databases">
        <title>Phylogenetic study on the rhizospheric bacterium Ochrobactrum sp. A44.</title>
        <authorList>
            <person name="Krzyzanowska D.M."/>
            <person name="Ossowicki A."/>
            <person name="Rajewska M."/>
            <person name="Maciag T."/>
            <person name="Kaczynski Z."/>
            <person name="Czerwicka M."/>
            <person name="Jafra S."/>
        </authorList>
    </citation>
    <scope>NUCLEOTIDE SEQUENCE [LARGE SCALE GENOMIC DNA]</scope>
    <source>
        <strain evidence="1 2">DSM 7216</strain>
    </source>
</reference>
<protein>
    <recommendedName>
        <fullName evidence="3">Cytoplasmic protein</fullName>
    </recommendedName>
</protein>
<evidence type="ECO:0000313" key="1">
    <source>
        <dbReference type="EMBL" id="OYR21059.1"/>
    </source>
</evidence>
<evidence type="ECO:0000313" key="2">
    <source>
        <dbReference type="Proteomes" id="UP000215590"/>
    </source>
</evidence>